<sequence>QGEHAHEAGSPFGFGYAVKDSYHGNDFSHVADSNGDVIKGEYRTLMPDGRVQIVKYTADWKNGYQAEVIYVGAGAVSGVPVVPIPDRSSAVALQAGQGWSAPGVVRSF</sequence>
<evidence type="ECO:0000313" key="4">
    <source>
        <dbReference type="Proteomes" id="UP000708208"/>
    </source>
</evidence>
<dbReference type="PANTHER" id="PTHR12236">
    <property type="entry name" value="STRUCTURAL CONTITUENT OF CUTICLE"/>
    <property type="match status" value="1"/>
</dbReference>
<dbReference type="AlphaFoldDB" id="A0A8J2KXQ9"/>
<dbReference type="PROSITE" id="PS51155">
    <property type="entry name" value="CHIT_BIND_RR_2"/>
    <property type="match status" value="1"/>
</dbReference>
<evidence type="ECO:0000256" key="1">
    <source>
        <dbReference type="ARBA" id="ARBA00022460"/>
    </source>
</evidence>
<dbReference type="PROSITE" id="PS00233">
    <property type="entry name" value="CHIT_BIND_RR_1"/>
    <property type="match status" value="1"/>
</dbReference>
<reference evidence="3" key="1">
    <citation type="submission" date="2021-06" db="EMBL/GenBank/DDBJ databases">
        <authorList>
            <person name="Hodson N. C."/>
            <person name="Mongue J. A."/>
            <person name="Jaron S. K."/>
        </authorList>
    </citation>
    <scope>NUCLEOTIDE SEQUENCE</scope>
</reference>
<dbReference type="GO" id="GO:0042302">
    <property type="term" value="F:structural constituent of cuticle"/>
    <property type="evidence" value="ECO:0007669"/>
    <property type="project" value="UniProtKB-UniRule"/>
</dbReference>
<evidence type="ECO:0000256" key="2">
    <source>
        <dbReference type="PROSITE-ProRule" id="PRU00497"/>
    </source>
</evidence>
<organism evidence="3 4">
    <name type="scientific">Allacma fusca</name>
    <dbReference type="NCBI Taxonomy" id="39272"/>
    <lineage>
        <taxon>Eukaryota</taxon>
        <taxon>Metazoa</taxon>
        <taxon>Ecdysozoa</taxon>
        <taxon>Arthropoda</taxon>
        <taxon>Hexapoda</taxon>
        <taxon>Collembola</taxon>
        <taxon>Symphypleona</taxon>
        <taxon>Sminthuridae</taxon>
        <taxon>Allacma</taxon>
    </lineage>
</organism>
<keyword evidence="4" id="KW-1185">Reference proteome</keyword>
<dbReference type="Proteomes" id="UP000708208">
    <property type="component" value="Unassembled WGS sequence"/>
</dbReference>
<gene>
    <name evidence="3" type="ORF">AFUS01_LOCUS32969</name>
</gene>
<dbReference type="InterPro" id="IPR000618">
    <property type="entry name" value="Insect_cuticle"/>
</dbReference>
<dbReference type="Pfam" id="PF00379">
    <property type="entry name" value="Chitin_bind_4"/>
    <property type="match status" value="1"/>
</dbReference>
<protein>
    <submittedName>
        <fullName evidence="3">Uncharacterized protein</fullName>
    </submittedName>
</protein>
<dbReference type="EMBL" id="CAJVCH010527193">
    <property type="protein sequence ID" value="CAG7822711.1"/>
    <property type="molecule type" value="Genomic_DNA"/>
</dbReference>
<keyword evidence="1 2" id="KW-0193">Cuticle</keyword>
<name>A0A8J2KXQ9_9HEXA</name>
<dbReference type="PANTHER" id="PTHR12236:SF79">
    <property type="entry name" value="CUTICULAR PROTEIN 50CB-RELATED"/>
    <property type="match status" value="1"/>
</dbReference>
<evidence type="ECO:0000313" key="3">
    <source>
        <dbReference type="EMBL" id="CAG7822711.1"/>
    </source>
</evidence>
<feature type="non-terminal residue" evidence="3">
    <location>
        <position position="1"/>
    </location>
</feature>
<proteinExistence type="predicted"/>
<comment type="caution">
    <text evidence="3">The sequence shown here is derived from an EMBL/GenBank/DDBJ whole genome shotgun (WGS) entry which is preliminary data.</text>
</comment>
<dbReference type="InterPro" id="IPR031311">
    <property type="entry name" value="CHIT_BIND_RR_consensus"/>
</dbReference>
<dbReference type="InterPro" id="IPR051217">
    <property type="entry name" value="Insect_Cuticle_Struc_Prot"/>
</dbReference>
<accession>A0A8J2KXQ9</accession>
<dbReference type="GO" id="GO:0031012">
    <property type="term" value="C:extracellular matrix"/>
    <property type="evidence" value="ECO:0007669"/>
    <property type="project" value="TreeGrafter"/>
</dbReference>
<dbReference type="GO" id="GO:0005615">
    <property type="term" value="C:extracellular space"/>
    <property type="evidence" value="ECO:0007669"/>
    <property type="project" value="TreeGrafter"/>
</dbReference>
<dbReference type="OrthoDB" id="6365837at2759"/>